<reference evidence="1" key="2">
    <citation type="submission" date="2022-03" db="EMBL/GenBank/DDBJ databases">
        <title>Draft title - Genomic analysis of global carrot germplasm unveils the trajectory of domestication and the origin of high carotenoid orange carrot.</title>
        <authorList>
            <person name="Iorizzo M."/>
            <person name="Ellison S."/>
            <person name="Senalik D."/>
            <person name="Macko-Podgorni A."/>
            <person name="Grzebelus D."/>
            <person name="Bostan H."/>
            <person name="Rolling W."/>
            <person name="Curaba J."/>
            <person name="Simon P."/>
        </authorList>
    </citation>
    <scope>NUCLEOTIDE SEQUENCE</scope>
    <source>
        <tissue evidence="1">Leaf</tissue>
    </source>
</reference>
<dbReference type="Proteomes" id="UP000077755">
    <property type="component" value="Chromosome 8"/>
</dbReference>
<dbReference type="GO" id="GO:0000427">
    <property type="term" value="C:plastid-encoded plastid RNA polymerase complex"/>
    <property type="evidence" value="ECO:0007669"/>
    <property type="project" value="InterPro"/>
</dbReference>
<dbReference type="InterPro" id="IPR038958">
    <property type="entry name" value="PTAC7"/>
</dbReference>
<keyword evidence="2" id="KW-1185">Reference proteome</keyword>
<dbReference type="PANTHER" id="PTHR37257">
    <property type="entry name" value="PROTEIN PLASTID TRANSCRIPTIONALLY ACTIVE 7"/>
    <property type="match status" value="1"/>
</dbReference>
<sequence length="134" mass="15331">MAGHAFCENKASFLKPAEYKIGILFTSGNFSFMFSSHLLLGLLHSRINSVLFLLVWRSRASSEVRKTREGGEIIAMDIERLVLSEENRLAFVNIFAAEAKEYVEKNRDDCCGEKKAIFHVLNYCVIDLTYIWCI</sequence>
<organism evidence="1 2">
    <name type="scientific">Daucus carota subsp. sativus</name>
    <name type="common">Carrot</name>
    <dbReference type="NCBI Taxonomy" id="79200"/>
    <lineage>
        <taxon>Eukaryota</taxon>
        <taxon>Viridiplantae</taxon>
        <taxon>Streptophyta</taxon>
        <taxon>Embryophyta</taxon>
        <taxon>Tracheophyta</taxon>
        <taxon>Spermatophyta</taxon>
        <taxon>Magnoliopsida</taxon>
        <taxon>eudicotyledons</taxon>
        <taxon>Gunneridae</taxon>
        <taxon>Pentapetalae</taxon>
        <taxon>asterids</taxon>
        <taxon>campanulids</taxon>
        <taxon>Apiales</taxon>
        <taxon>Apiaceae</taxon>
        <taxon>Apioideae</taxon>
        <taxon>Scandiceae</taxon>
        <taxon>Daucinae</taxon>
        <taxon>Daucus</taxon>
        <taxon>Daucus sect. Daucus</taxon>
    </lineage>
</organism>
<name>A0AAF0XMU6_DAUCS</name>
<gene>
    <name evidence="1" type="ORF">DCAR_0830425</name>
</gene>
<dbReference type="EMBL" id="CP093350">
    <property type="protein sequence ID" value="WOH10948.1"/>
    <property type="molecule type" value="Genomic_DNA"/>
</dbReference>
<reference evidence="1" key="1">
    <citation type="journal article" date="2016" name="Nat. Genet.">
        <title>A high-quality carrot genome assembly provides new insights into carotenoid accumulation and asterid genome evolution.</title>
        <authorList>
            <person name="Iorizzo M."/>
            <person name="Ellison S."/>
            <person name="Senalik D."/>
            <person name="Zeng P."/>
            <person name="Satapoomin P."/>
            <person name="Huang J."/>
            <person name="Bowman M."/>
            <person name="Iovene M."/>
            <person name="Sanseverino W."/>
            <person name="Cavagnaro P."/>
            <person name="Yildiz M."/>
            <person name="Macko-Podgorni A."/>
            <person name="Moranska E."/>
            <person name="Grzebelus E."/>
            <person name="Grzebelus D."/>
            <person name="Ashrafi H."/>
            <person name="Zheng Z."/>
            <person name="Cheng S."/>
            <person name="Spooner D."/>
            <person name="Van Deynze A."/>
            <person name="Simon P."/>
        </authorList>
    </citation>
    <scope>NUCLEOTIDE SEQUENCE</scope>
    <source>
        <tissue evidence="1">Leaf</tissue>
    </source>
</reference>
<dbReference type="GO" id="GO:0042793">
    <property type="term" value="P:plastid transcription"/>
    <property type="evidence" value="ECO:0007669"/>
    <property type="project" value="InterPro"/>
</dbReference>
<protein>
    <submittedName>
        <fullName evidence="1">Uncharacterized protein</fullName>
    </submittedName>
</protein>
<accession>A0AAF0XMU6</accession>
<dbReference type="AlphaFoldDB" id="A0AAF0XMU6"/>
<proteinExistence type="predicted"/>
<evidence type="ECO:0000313" key="2">
    <source>
        <dbReference type="Proteomes" id="UP000077755"/>
    </source>
</evidence>
<evidence type="ECO:0000313" key="1">
    <source>
        <dbReference type="EMBL" id="WOH10948.1"/>
    </source>
</evidence>
<dbReference type="PANTHER" id="PTHR37257:SF1">
    <property type="entry name" value="PROTEIN PLASTID TRANSCRIPTIONALLY ACTIVE 7"/>
    <property type="match status" value="1"/>
</dbReference>